<protein>
    <submittedName>
        <fullName evidence="1">WXG100 family type VII secretion target</fullName>
    </submittedName>
</protein>
<gene>
    <name evidence="1" type="ORF">ACH4WX_17630</name>
</gene>
<dbReference type="RefSeq" id="WP_033244304.1">
    <property type="nucleotide sequence ID" value="NZ_JBIRUQ010000004.1"/>
</dbReference>
<dbReference type="GeneID" id="93503716"/>
<sequence>MAEDKVINDSAAMETAAKHVEDVNGQLTGEIGHIRNLVAGSAGHWKGAAQGAFQRIMADYDDQARKLNDVLAEIAVQIRANGKGFSAQEQANQDRLAALGASGDLNSGSSLNI</sequence>
<comment type="caution">
    <text evidence="1">The sequence shown here is derived from an EMBL/GenBank/DDBJ whole genome shotgun (WGS) entry which is preliminary data.</text>
</comment>
<keyword evidence="2" id="KW-1185">Reference proteome</keyword>
<dbReference type="SUPFAM" id="SSF140453">
    <property type="entry name" value="EsxAB dimer-like"/>
    <property type="match status" value="1"/>
</dbReference>
<organism evidence="1 2">
    <name type="scientific">Nocardia carnea</name>
    <dbReference type="NCBI Taxonomy" id="37328"/>
    <lineage>
        <taxon>Bacteria</taxon>
        <taxon>Bacillati</taxon>
        <taxon>Actinomycetota</taxon>
        <taxon>Actinomycetes</taxon>
        <taxon>Mycobacteriales</taxon>
        <taxon>Nocardiaceae</taxon>
        <taxon>Nocardia</taxon>
    </lineage>
</organism>
<dbReference type="InterPro" id="IPR036689">
    <property type="entry name" value="ESAT-6-like_sf"/>
</dbReference>
<dbReference type="Proteomes" id="UP001611263">
    <property type="component" value="Unassembled WGS sequence"/>
</dbReference>
<name>A0ABW7TNC7_9NOCA</name>
<accession>A0ABW7TNC7</accession>
<proteinExistence type="predicted"/>
<dbReference type="NCBIfam" id="TIGR03930">
    <property type="entry name" value="WXG100_ESAT6"/>
    <property type="match status" value="1"/>
</dbReference>
<evidence type="ECO:0000313" key="1">
    <source>
        <dbReference type="EMBL" id="MFI1462539.1"/>
    </source>
</evidence>
<dbReference type="Pfam" id="PF06013">
    <property type="entry name" value="WXG100"/>
    <property type="match status" value="1"/>
</dbReference>
<evidence type="ECO:0000313" key="2">
    <source>
        <dbReference type="Proteomes" id="UP001611263"/>
    </source>
</evidence>
<dbReference type="Gene3D" id="1.10.287.1060">
    <property type="entry name" value="ESAT-6-like"/>
    <property type="match status" value="1"/>
</dbReference>
<reference evidence="1 2" key="1">
    <citation type="submission" date="2024-10" db="EMBL/GenBank/DDBJ databases">
        <title>The Natural Products Discovery Center: Release of the First 8490 Sequenced Strains for Exploring Actinobacteria Biosynthetic Diversity.</title>
        <authorList>
            <person name="Kalkreuter E."/>
            <person name="Kautsar S.A."/>
            <person name="Yang D."/>
            <person name="Bader C.D."/>
            <person name="Teijaro C.N."/>
            <person name="Fluegel L."/>
            <person name="Davis C.M."/>
            <person name="Simpson J.R."/>
            <person name="Lauterbach L."/>
            <person name="Steele A.D."/>
            <person name="Gui C."/>
            <person name="Meng S."/>
            <person name="Li G."/>
            <person name="Viehrig K."/>
            <person name="Ye F."/>
            <person name="Su P."/>
            <person name="Kiefer A.F."/>
            <person name="Nichols A."/>
            <person name="Cepeda A.J."/>
            <person name="Yan W."/>
            <person name="Fan B."/>
            <person name="Jiang Y."/>
            <person name="Adhikari A."/>
            <person name="Zheng C.-J."/>
            <person name="Schuster L."/>
            <person name="Cowan T.M."/>
            <person name="Smanski M.J."/>
            <person name="Chevrette M.G."/>
            <person name="De Carvalho L.P.S."/>
            <person name="Shen B."/>
        </authorList>
    </citation>
    <scope>NUCLEOTIDE SEQUENCE [LARGE SCALE GENOMIC DNA]</scope>
    <source>
        <strain evidence="1 2">NPDC020568</strain>
    </source>
</reference>
<dbReference type="EMBL" id="JBIRUQ010000004">
    <property type="protein sequence ID" value="MFI1462539.1"/>
    <property type="molecule type" value="Genomic_DNA"/>
</dbReference>
<dbReference type="InterPro" id="IPR010310">
    <property type="entry name" value="T7SS_ESAT-6-like"/>
</dbReference>